<evidence type="ECO:0000313" key="2">
    <source>
        <dbReference type="Proteomes" id="UP001499915"/>
    </source>
</evidence>
<dbReference type="SUPFAM" id="SSF89095">
    <property type="entry name" value="GatB/YqeY motif"/>
    <property type="match status" value="1"/>
</dbReference>
<protein>
    <submittedName>
        <fullName evidence="1">GatB/YqeY domain-containing protein</fullName>
    </submittedName>
</protein>
<keyword evidence="2" id="KW-1185">Reference proteome</keyword>
<dbReference type="Proteomes" id="UP001499915">
    <property type="component" value="Unassembled WGS sequence"/>
</dbReference>
<proteinExistence type="predicted"/>
<comment type="caution">
    <text evidence="1">The sequence shown here is derived from an EMBL/GenBank/DDBJ whole genome shotgun (WGS) entry which is preliminary data.</text>
</comment>
<dbReference type="InterPro" id="IPR019004">
    <property type="entry name" value="YqeY/Aim41"/>
</dbReference>
<accession>A0ABP3TAW4</accession>
<dbReference type="InterPro" id="IPR003789">
    <property type="entry name" value="Asn/Gln_tRNA_amidoTrase-B-like"/>
</dbReference>
<dbReference type="Gene3D" id="1.10.1510.10">
    <property type="entry name" value="Uncharacterised protein YqeY/AIM41 PF09424, N-terminal domain"/>
    <property type="match status" value="1"/>
</dbReference>
<organism evidence="1 2">
    <name type="scientific">Marinobacterium maritimum</name>
    <dbReference type="NCBI Taxonomy" id="500162"/>
    <lineage>
        <taxon>Bacteria</taxon>
        <taxon>Pseudomonadati</taxon>
        <taxon>Pseudomonadota</taxon>
        <taxon>Gammaproteobacteria</taxon>
        <taxon>Oceanospirillales</taxon>
        <taxon>Oceanospirillaceae</taxon>
        <taxon>Marinobacterium</taxon>
    </lineage>
</organism>
<sequence length="147" mass="16646">MSDLKATITEQMKDAMRAKDKIRLGTIRLMLAELKRIEVDERIELDDNRVLTVLDKMVKQRRDSITQYEAAERPELAEKEQQELEVIKTFLPQPLSDAEITQIIDDAIAESGASSMQDMGKVMAIVKPQVQGRADMGKISGLVKQKF</sequence>
<dbReference type="InterPro" id="IPR023168">
    <property type="entry name" value="GatB_Yqey_C_2"/>
</dbReference>
<dbReference type="Gene3D" id="1.10.10.410">
    <property type="match status" value="1"/>
</dbReference>
<dbReference type="PANTHER" id="PTHR28055">
    <property type="entry name" value="ALTERED INHERITANCE OF MITOCHONDRIA PROTEIN 41, MITOCHONDRIAL"/>
    <property type="match status" value="1"/>
</dbReference>
<evidence type="ECO:0000313" key="1">
    <source>
        <dbReference type="EMBL" id="GAA0689265.1"/>
    </source>
</evidence>
<dbReference type="PANTHER" id="PTHR28055:SF1">
    <property type="entry name" value="ALTERED INHERITANCE OF MITOCHONDRIA PROTEIN 41, MITOCHONDRIAL"/>
    <property type="match status" value="1"/>
</dbReference>
<name>A0ABP3TAW4_9GAMM</name>
<dbReference type="InterPro" id="IPR042184">
    <property type="entry name" value="YqeY/Aim41_N"/>
</dbReference>
<dbReference type="RefSeq" id="WP_343804439.1">
    <property type="nucleotide sequence ID" value="NZ_BAAAET010000002.1"/>
</dbReference>
<dbReference type="Pfam" id="PF09424">
    <property type="entry name" value="YqeY"/>
    <property type="match status" value="1"/>
</dbReference>
<reference evidence="2" key="1">
    <citation type="journal article" date="2019" name="Int. J. Syst. Evol. Microbiol.">
        <title>The Global Catalogue of Microorganisms (GCM) 10K type strain sequencing project: providing services to taxonomists for standard genome sequencing and annotation.</title>
        <authorList>
            <consortium name="The Broad Institute Genomics Platform"/>
            <consortium name="The Broad Institute Genome Sequencing Center for Infectious Disease"/>
            <person name="Wu L."/>
            <person name="Ma J."/>
        </authorList>
    </citation>
    <scope>NUCLEOTIDE SEQUENCE [LARGE SCALE GENOMIC DNA]</scope>
    <source>
        <strain evidence="2">JCM 15134</strain>
    </source>
</reference>
<dbReference type="EMBL" id="BAAAET010000002">
    <property type="protein sequence ID" value="GAA0689265.1"/>
    <property type="molecule type" value="Genomic_DNA"/>
</dbReference>
<gene>
    <name evidence="1" type="ORF">GCM10009104_14590</name>
</gene>